<organism evidence="2 3">
    <name type="scientific">Amphibacillus xylanus (strain ATCC 51415 / DSM 6626 / JCM 7361 / LMG 17667 / NBRC 15112 / Ep01)</name>
    <dbReference type="NCBI Taxonomy" id="698758"/>
    <lineage>
        <taxon>Bacteria</taxon>
        <taxon>Bacillati</taxon>
        <taxon>Bacillota</taxon>
        <taxon>Bacilli</taxon>
        <taxon>Bacillales</taxon>
        <taxon>Bacillaceae</taxon>
        <taxon>Amphibacillus</taxon>
    </lineage>
</organism>
<dbReference type="EMBL" id="AP012050">
    <property type="protein sequence ID" value="BAM48350.1"/>
    <property type="molecule type" value="Genomic_DNA"/>
</dbReference>
<reference evidence="2 3" key="1">
    <citation type="submission" date="2011-01" db="EMBL/GenBank/DDBJ databases">
        <title>Whole genome sequence of Amphibacillus xylinus NBRC 15112.</title>
        <authorList>
            <person name="Nakazawa H."/>
            <person name="Katano Y."/>
            <person name="Nakamura S."/>
            <person name="Sasagawa M."/>
            <person name="Fukada J."/>
            <person name="Arai T."/>
            <person name="Sasakura N."/>
            <person name="Mochizuki D."/>
            <person name="Hosoyama A."/>
            <person name="Harada K."/>
            <person name="Horikawa H."/>
            <person name="Kato Y."/>
            <person name="Harada T."/>
            <person name="Sasaki K."/>
            <person name="Sekiguchi M."/>
            <person name="Hodoyama M."/>
            <person name="Nishiko R."/>
            <person name="Narita H."/>
            <person name="Hanamaki A."/>
            <person name="Hata C."/>
            <person name="Konno Y."/>
            <person name="Niimura Y."/>
            <person name="Yamazaki S."/>
            <person name="Fujita N."/>
        </authorList>
    </citation>
    <scope>NUCLEOTIDE SEQUENCE [LARGE SCALE GENOMIC DNA]</scope>
    <source>
        <strain evidence="3">ATCC 51415 / DSM 6626 / JCM 7361 / LMG 17667 / NBRC 15112 / Ep01</strain>
    </source>
</reference>
<dbReference type="RefSeq" id="WP_015010933.1">
    <property type="nucleotide sequence ID" value="NC_018704.1"/>
</dbReference>
<dbReference type="STRING" id="698758.AXY_22180"/>
<dbReference type="Proteomes" id="UP000006294">
    <property type="component" value="Chromosome"/>
</dbReference>
<dbReference type="PANTHER" id="PTHR37304">
    <property type="entry name" value="MEMBRANE PROTEIN-RELATED"/>
    <property type="match status" value="1"/>
</dbReference>
<keyword evidence="1" id="KW-0812">Transmembrane</keyword>
<dbReference type="InterPro" id="IPR007211">
    <property type="entry name" value="DUF378"/>
</dbReference>
<dbReference type="AlphaFoldDB" id="K0J0F9"/>
<dbReference type="KEGG" id="axl:AXY_22180"/>
<accession>K0J0F9</accession>
<feature type="transmembrane region" description="Helical" evidence="1">
    <location>
        <begin position="44"/>
        <end position="61"/>
    </location>
</feature>
<dbReference type="eggNOG" id="COG2155">
    <property type="taxonomic scope" value="Bacteria"/>
</dbReference>
<evidence type="ECO:0000313" key="3">
    <source>
        <dbReference type="Proteomes" id="UP000006294"/>
    </source>
</evidence>
<feature type="transmembrane region" description="Helical" evidence="1">
    <location>
        <begin position="7"/>
        <end position="24"/>
    </location>
</feature>
<keyword evidence="1" id="KW-1133">Transmembrane helix</keyword>
<evidence type="ECO:0000256" key="1">
    <source>
        <dbReference type="SAM" id="Phobius"/>
    </source>
</evidence>
<protein>
    <recommendedName>
        <fullName evidence="4">DUF378 domain-containing protein</fullName>
    </recommendedName>
</protein>
<gene>
    <name evidence="2" type="ordered locus">AXY_22180</name>
</gene>
<sequence>MQTLKRIALVLVIIGAINWGLIGLFEFDLVASLFGGQTSGLARIIYTLVGISGIICLSILFDPLGEADHDRTVNARHVNYGVEFGEDFDYEREKTDYDERFR</sequence>
<proteinExistence type="predicted"/>
<dbReference type="PANTHER" id="PTHR37304:SF1">
    <property type="entry name" value="MEMBRANE PROTEIN"/>
    <property type="match status" value="1"/>
</dbReference>
<dbReference type="PATRIC" id="fig|698758.3.peg.2229"/>
<dbReference type="OrthoDB" id="9812136at2"/>
<evidence type="ECO:0008006" key="4">
    <source>
        <dbReference type="Google" id="ProtNLM"/>
    </source>
</evidence>
<keyword evidence="3" id="KW-1185">Reference proteome</keyword>
<dbReference type="HOGENOM" id="CLU_143438_0_0_9"/>
<name>K0J0F9_AMPXN</name>
<keyword evidence="1" id="KW-0472">Membrane</keyword>
<evidence type="ECO:0000313" key="2">
    <source>
        <dbReference type="EMBL" id="BAM48350.1"/>
    </source>
</evidence>
<dbReference type="Pfam" id="PF04070">
    <property type="entry name" value="DUF378"/>
    <property type="match status" value="1"/>
</dbReference>